<organism evidence="3 4">
    <name type="scientific">Cohnella suwonensis</name>
    <dbReference type="NCBI Taxonomy" id="696072"/>
    <lineage>
        <taxon>Bacteria</taxon>
        <taxon>Bacillati</taxon>
        <taxon>Bacillota</taxon>
        <taxon>Bacilli</taxon>
        <taxon>Bacillales</taxon>
        <taxon>Paenibacillaceae</taxon>
        <taxon>Cohnella</taxon>
    </lineage>
</organism>
<accession>A0ABW0LUV1</accession>
<dbReference type="PANTHER" id="PTHR39179:SF3">
    <property type="entry name" value="COTS-RELATED PROTEIN"/>
    <property type="match status" value="1"/>
</dbReference>
<comment type="caution">
    <text evidence="3">The sequence shown here is derived from an EMBL/GenBank/DDBJ whole genome shotgun (WGS) entry which is preliminary data.</text>
</comment>
<evidence type="ECO:0000256" key="1">
    <source>
        <dbReference type="SAM" id="MobiDB-lite"/>
    </source>
</evidence>
<dbReference type="InterPro" id="IPR011009">
    <property type="entry name" value="Kinase-like_dom_sf"/>
</dbReference>
<proteinExistence type="predicted"/>
<dbReference type="EMBL" id="JBHSMH010000021">
    <property type="protein sequence ID" value="MFC5468812.1"/>
    <property type="molecule type" value="Genomic_DNA"/>
</dbReference>
<feature type="domain" description="Aminoglycoside phosphotransferase" evidence="2">
    <location>
        <begin position="37"/>
        <end position="266"/>
    </location>
</feature>
<dbReference type="InterPro" id="IPR002575">
    <property type="entry name" value="Aminoglycoside_PTrfase"/>
</dbReference>
<dbReference type="Gene3D" id="3.30.200.20">
    <property type="entry name" value="Phosphorylase Kinase, domain 1"/>
    <property type="match status" value="1"/>
</dbReference>
<evidence type="ECO:0000313" key="3">
    <source>
        <dbReference type="EMBL" id="MFC5468812.1"/>
    </source>
</evidence>
<gene>
    <name evidence="3" type="ORF">ACFPPD_08760</name>
</gene>
<dbReference type="RefSeq" id="WP_209750316.1">
    <property type="nucleotide sequence ID" value="NZ_JBHSMH010000021.1"/>
</dbReference>
<evidence type="ECO:0000259" key="2">
    <source>
        <dbReference type="Pfam" id="PF01636"/>
    </source>
</evidence>
<dbReference type="SUPFAM" id="SSF56112">
    <property type="entry name" value="Protein kinase-like (PK-like)"/>
    <property type="match status" value="1"/>
</dbReference>
<dbReference type="InterPro" id="IPR047175">
    <property type="entry name" value="CotS-like"/>
</dbReference>
<name>A0ABW0LUV1_9BACL</name>
<dbReference type="PANTHER" id="PTHR39179">
    <property type="entry name" value="SPORE COAT PROTEIN I"/>
    <property type="match status" value="1"/>
</dbReference>
<dbReference type="Pfam" id="PF01636">
    <property type="entry name" value="APH"/>
    <property type="match status" value="1"/>
</dbReference>
<reference evidence="4" key="1">
    <citation type="journal article" date="2019" name="Int. J. Syst. Evol. Microbiol.">
        <title>The Global Catalogue of Microorganisms (GCM) 10K type strain sequencing project: providing services to taxonomists for standard genome sequencing and annotation.</title>
        <authorList>
            <consortium name="The Broad Institute Genomics Platform"/>
            <consortium name="The Broad Institute Genome Sequencing Center for Infectious Disease"/>
            <person name="Wu L."/>
            <person name="Ma J."/>
        </authorList>
    </citation>
    <scope>NUCLEOTIDE SEQUENCE [LARGE SCALE GENOMIC DNA]</scope>
    <source>
        <strain evidence="4">CCUG 57113</strain>
    </source>
</reference>
<protein>
    <submittedName>
        <fullName evidence="3">Phosphotransferase</fullName>
    </submittedName>
</protein>
<keyword evidence="4" id="KW-1185">Reference proteome</keyword>
<dbReference type="Gene3D" id="3.90.1200.10">
    <property type="match status" value="1"/>
</dbReference>
<feature type="region of interest" description="Disordered" evidence="1">
    <location>
        <begin position="326"/>
        <end position="350"/>
    </location>
</feature>
<evidence type="ECO:0000313" key="4">
    <source>
        <dbReference type="Proteomes" id="UP001596105"/>
    </source>
</evidence>
<dbReference type="Proteomes" id="UP001596105">
    <property type="component" value="Unassembled WGS sequence"/>
</dbReference>
<sequence>MTHPRPSQRLSSILQQYGLRTYKIHACRSLYKKRAAYRAFTDKGSFLLKPYKGRQSLLNRVYSQLAWLKKHGFDSMPQWHRAANGKHWITKNRRIYYVTEWMEGTPLGEDPQDYERLGEVLARLHLISRRRSSVRPSFSKAEIHRFRKRHRAFARHLRIIQKNRNESGSWFRERGDQCLSMAEEAWNTLKQHDVKRIIRKEKTSIIHGDVTSPNVIVHTDGVYLVDWERARRGSAYYEVAKTLNNVAAFSVPYMKALLNGYEKHYPLMPEERLIITSLCRLPREAWIVAEQIRSGIRTDMFNVLMETWSKRLEAIRWLDAWASRQPRSPVNDTPFIPEEEATGIDAERSH</sequence>